<gene>
    <name evidence="2" type="ORF">EVAR_60527_1</name>
</gene>
<protein>
    <submittedName>
        <fullName evidence="2">Probable RNA-directed DNA polymerase from transposon X-element</fullName>
    </submittedName>
</protein>
<dbReference type="GO" id="GO:0003964">
    <property type="term" value="F:RNA-directed DNA polymerase activity"/>
    <property type="evidence" value="ECO:0007669"/>
    <property type="project" value="UniProtKB-KW"/>
</dbReference>
<evidence type="ECO:0000313" key="2">
    <source>
        <dbReference type="EMBL" id="GBP78510.1"/>
    </source>
</evidence>
<keyword evidence="2" id="KW-0808">Transferase</keyword>
<dbReference type="InterPro" id="IPR005135">
    <property type="entry name" value="Endo/exonuclease/phosphatase"/>
</dbReference>
<keyword evidence="2" id="KW-0695">RNA-directed DNA polymerase</keyword>
<proteinExistence type="predicted"/>
<organism evidence="2 3">
    <name type="scientific">Eumeta variegata</name>
    <name type="common">Bagworm moth</name>
    <name type="synonym">Eumeta japonica</name>
    <dbReference type="NCBI Taxonomy" id="151549"/>
    <lineage>
        <taxon>Eukaryota</taxon>
        <taxon>Metazoa</taxon>
        <taxon>Ecdysozoa</taxon>
        <taxon>Arthropoda</taxon>
        <taxon>Hexapoda</taxon>
        <taxon>Insecta</taxon>
        <taxon>Pterygota</taxon>
        <taxon>Neoptera</taxon>
        <taxon>Endopterygota</taxon>
        <taxon>Lepidoptera</taxon>
        <taxon>Glossata</taxon>
        <taxon>Ditrysia</taxon>
        <taxon>Tineoidea</taxon>
        <taxon>Psychidae</taxon>
        <taxon>Oiketicinae</taxon>
        <taxon>Eumeta</taxon>
    </lineage>
</organism>
<dbReference type="SUPFAM" id="SSF56219">
    <property type="entry name" value="DNase I-like"/>
    <property type="match status" value="1"/>
</dbReference>
<comment type="caution">
    <text evidence="2">The sequence shown here is derived from an EMBL/GenBank/DDBJ whole genome shotgun (WGS) entry which is preliminary data.</text>
</comment>
<dbReference type="STRING" id="151549.A0A4C1YTJ7"/>
<dbReference type="PANTHER" id="PTHR19446">
    <property type="entry name" value="REVERSE TRANSCRIPTASES"/>
    <property type="match status" value="1"/>
</dbReference>
<sequence>MSAPGCSSFPPSVGRLKPKNIRLLSFNACGLTSNVLELKKCMSENSIDIALVQETYLKPNRPKACSIAGYVQLRTDRTYSRDAVILFGDFNCKNIRWGCPSNNYNGIKLDELEDRLDFGIIAPSTSTCFPHVVTHRPSTIDIALTKGVALNFNSIETIHGLTSDHRPVILKMGPPDGGRPIPIRKITNWKRVSTALEEIDTPNLNSIPNDIASTDEIDFAIGALTNHVRTVVEESEREVPASSDRRKFPPDILELIRAKNAALRRASAYPTPEYRSRARALQREVKARVREFRNEMAIDDAEIAECLADSIETQCSHASPPHDIAHISRIEEEVLQKTSLEPKDDLAPVSLSEVQTLVKSLNTRKAPGLDGISNKAIKCFSIPLLNLLVAIFNACIKNCYFPPAWKEAEVIGIHKPGKPRDLPASYRPISLLSGLGKLFEKILKTRLSDHLLGKGLIIDEQFGFRPAILVHSKSSA</sequence>
<dbReference type="Gene3D" id="3.60.10.10">
    <property type="entry name" value="Endonuclease/exonuclease/phosphatase"/>
    <property type="match status" value="1"/>
</dbReference>
<dbReference type="OrthoDB" id="6626419at2759"/>
<accession>A0A4C1YTJ7</accession>
<feature type="domain" description="Endonuclease/exonuclease/phosphatase" evidence="1">
    <location>
        <begin position="75"/>
        <end position="169"/>
    </location>
</feature>
<dbReference type="EMBL" id="BGZK01001372">
    <property type="protein sequence ID" value="GBP78510.1"/>
    <property type="molecule type" value="Genomic_DNA"/>
</dbReference>
<dbReference type="Proteomes" id="UP000299102">
    <property type="component" value="Unassembled WGS sequence"/>
</dbReference>
<name>A0A4C1YTJ7_EUMVA</name>
<keyword evidence="3" id="KW-1185">Reference proteome</keyword>
<keyword evidence="2" id="KW-0548">Nucleotidyltransferase</keyword>
<reference evidence="2 3" key="1">
    <citation type="journal article" date="2019" name="Commun. Biol.">
        <title>The bagworm genome reveals a unique fibroin gene that provides high tensile strength.</title>
        <authorList>
            <person name="Kono N."/>
            <person name="Nakamura H."/>
            <person name="Ohtoshi R."/>
            <person name="Tomita M."/>
            <person name="Numata K."/>
            <person name="Arakawa K."/>
        </authorList>
    </citation>
    <scope>NUCLEOTIDE SEQUENCE [LARGE SCALE GENOMIC DNA]</scope>
</reference>
<evidence type="ECO:0000313" key="3">
    <source>
        <dbReference type="Proteomes" id="UP000299102"/>
    </source>
</evidence>
<evidence type="ECO:0000259" key="1">
    <source>
        <dbReference type="Pfam" id="PF14529"/>
    </source>
</evidence>
<dbReference type="AlphaFoldDB" id="A0A4C1YTJ7"/>
<dbReference type="Pfam" id="PF14529">
    <property type="entry name" value="Exo_endo_phos_2"/>
    <property type="match status" value="1"/>
</dbReference>
<dbReference type="InterPro" id="IPR036691">
    <property type="entry name" value="Endo/exonu/phosph_ase_sf"/>
</dbReference>